<dbReference type="EMBL" id="CAJFCV020000004">
    <property type="protein sequence ID" value="CAG9118314.1"/>
    <property type="molecule type" value="Genomic_DNA"/>
</dbReference>
<reference evidence="4" key="1">
    <citation type="submission" date="2016-11" db="UniProtKB">
        <authorList>
            <consortium name="WormBaseParasite"/>
        </authorList>
    </citation>
    <scope>IDENTIFICATION</scope>
</reference>
<evidence type="ECO:0000313" key="1">
    <source>
        <dbReference type="EMBL" id="CAD5227895.1"/>
    </source>
</evidence>
<proteinExistence type="predicted"/>
<dbReference type="Proteomes" id="UP000095284">
    <property type="component" value="Unplaced"/>
</dbReference>
<protein>
    <submittedName>
        <fullName evidence="1">(pine wood nematode) hypothetical protein</fullName>
    </submittedName>
</protein>
<dbReference type="OrthoDB" id="5877528at2759"/>
<dbReference type="SMR" id="A0A1I7RM93"/>
<organism evidence="2 4">
    <name type="scientific">Bursaphelenchus xylophilus</name>
    <name type="common">Pinewood nematode worm</name>
    <name type="synonym">Aphelenchoides xylophilus</name>
    <dbReference type="NCBI Taxonomy" id="6326"/>
    <lineage>
        <taxon>Eukaryota</taxon>
        <taxon>Metazoa</taxon>
        <taxon>Ecdysozoa</taxon>
        <taxon>Nematoda</taxon>
        <taxon>Chromadorea</taxon>
        <taxon>Rhabditida</taxon>
        <taxon>Tylenchina</taxon>
        <taxon>Tylenchomorpha</taxon>
        <taxon>Aphelenchoidea</taxon>
        <taxon>Aphelenchoididae</taxon>
        <taxon>Bursaphelenchus</taxon>
    </lineage>
</organism>
<sequence>MLPRCWRAFRPIRRHVGQLRATSSTKPAVPEPNPEIIEGFDGFINDLVDQTTNIQQDAGKFRHLNSTTFNGFAKEFQSRPPADEHEMLSFLDKLVALTKLDKTIPYGKWLESEAVVSSLNAKLLHPEASPNVVVACLAAIVSIYTPRKPTAAEDDRLVPHLSTTVTQLFKRVQECAADNPGVLDISPLLSLALAMKHNEFEVDDAVRKELFALLPKKIDDIAAPRLLLMVFELHELVHDPILRDKIEGKVDELLPIMNTGEVVSLFVASAKTGFRNVKMHSRMAETVIAKRSLTANQCARLLTSLDLLSFYYPRFLQFIEGQIPQSLHEITRWNTFNTITMALAKIKVNNPNLWYYLAQWANRHNHKASVPELSLAISSLALVNIPPEIIKTAANRLSEVLKPKGVKNPAVWLNSVHSLAMLNQLPGRMAETLLEPTFLTDLSRNCSDELRLIRFIKVLQVASYLKYDLHQDVKIPEDLLNLIQSKSEEVITGLRHRKNVHSERLEFIKNLSLIIPPESHLLAAQIEPNTGAYVDGILYFQKSTKRFVPVKSFDAKNKDIEKVALIFATHNILTKPDLDERNKTRVIGEVAMNCRHLNRAGFRPVVVRKHDLNQFADNLEQTRFIKTLLLESTAKDETPDVSVFERQD</sequence>
<dbReference type="EMBL" id="CAJFDI010000004">
    <property type="protein sequence ID" value="CAD5227895.1"/>
    <property type="molecule type" value="Genomic_DNA"/>
</dbReference>
<dbReference type="eggNOG" id="ENOG502SB8V">
    <property type="taxonomic scope" value="Eukaryota"/>
</dbReference>
<dbReference type="WBParaSite" id="BXY_0182800.1">
    <property type="protein sequence ID" value="BXY_0182800.1"/>
    <property type="gene ID" value="BXY_0182800"/>
</dbReference>
<evidence type="ECO:0000313" key="3">
    <source>
        <dbReference type="Proteomes" id="UP000659654"/>
    </source>
</evidence>
<reference evidence="1" key="2">
    <citation type="submission" date="2020-09" db="EMBL/GenBank/DDBJ databases">
        <authorList>
            <person name="Kikuchi T."/>
        </authorList>
    </citation>
    <scope>NUCLEOTIDE SEQUENCE</scope>
    <source>
        <strain evidence="1">Ka4C1</strain>
    </source>
</reference>
<evidence type="ECO:0000313" key="4">
    <source>
        <dbReference type="WBParaSite" id="BXY_0182800.1"/>
    </source>
</evidence>
<keyword evidence="3" id="KW-1185">Reference proteome</keyword>
<evidence type="ECO:0000313" key="2">
    <source>
        <dbReference type="Proteomes" id="UP000095284"/>
    </source>
</evidence>
<dbReference type="Proteomes" id="UP000582659">
    <property type="component" value="Unassembled WGS sequence"/>
</dbReference>
<gene>
    <name evidence="1" type="ORF">BXYJ_LOCUS10178</name>
</gene>
<dbReference type="AlphaFoldDB" id="A0A1I7RM93"/>
<name>A0A1I7RM93_BURXY</name>
<accession>A0A1I7RM93</accession>
<dbReference type="Proteomes" id="UP000659654">
    <property type="component" value="Unassembled WGS sequence"/>
</dbReference>